<dbReference type="Pfam" id="PF25963">
    <property type="entry name" value="Beta-barrel_AAEA"/>
    <property type="match status" value="1"/>
</dbReference>
<feature type="domain" description="p-hydroxybenzoic acid efflux pump subunit AaeA-like beta-barrel" evidence="7">
    <location>
        <begin position="211"/>
        <end position="307"/>
    </location>
</feature>
<dbReference type="InterPro" id="IPR050393">
    <property type="entry name" value="MFP_Efflux_Pump"/>
</dbReference>
<evidence type="ECO:0000313" key="8">
    <source>
        <dbReference type="EMBL" id="NYE83778.1"/>
    </source>
</evidence>
<dbReference type="NCBIfam" id="TIGR01730">
    <property type="entry name" value="RND_mfp"/>
    <property type="match status" value="1"/>
</dbReference>
<dbReference type="PANTHER" id="PTHR30367">
    <property type="entry name" value="P-HYDROXYBENZOIC ACID EFFLUX PUMP SUBUNIT AAEA-RELATED"/>
    <property type="match status" value="1"/>
</dbReference>
<dbReference type="Gene3D" id="2.40.30.170">
    <property type="match status" value="1"/>
</dbReference>
<evidence type="ECO:0000256" key="4">
    <source>
        <dbReference type="ARBA" id="ARBA00023136"/>
    </source>
</evidence>
<keyword evidence="4 5" id="KW-0472">Membrane</keyword>
<feature type="transmembrane region" description="Helical" evidence="5">
    <location>
        <begin position="30"/>
        <end position="51"/>
    </location>
</feature>
<dbReference type="RefSeq" id="WP_179587551.1">
    <property type="nucleotide sequence ID" value="NZ_JACBYR010000001.1"/>
</dbReference>
<keyword evidence="3 5" id="KW-1133">Transmembrane helix</keyword>
<evidence type="ECO:0000256" key="3">
    <source>
        <dbReference type="ARBA" id="ARBA00022989"/>
    </source>
</evidence>
<dbReference type="Pfam" id="PF25917">
    <property type="entry name" value="BSH_RND"/>
    <property type="match status" value="1"/>
</dbReference>
<dbReference type="Gene3D" id="2.40.50.100">
    <property type="match status" value="1"/>
</dbReference>
<dbReference type="GO" id="GO:0022857">
    <property type="term" value="F:transmembrane transporter activity"/>
    <property type="evidence" value="ECO:0007669"/>
    <property type="project" value="InterPro"/>
</dbReference>
<comment type="similarity">
    <text evidence="1">Belongs to the membrane fusion protein (MFP) (TC 8.A.1) family.</text>
</comment>
<protein>
    <submittedName>
        <fullName evidence="8">Multidrug resistance efflux pump</fullName>
    </submittedName>
</protein>
<dbReference type="PANTHER" id="PTHR30367:SF12">
    <property type="entry name" value="P-HYDROXYBENZOIC ACID EFFLUX PUMP SUBUNIT AAEA"/>
    <property type="match status" value="1"/>
</dbReference>
<feature type="domain" description="Multidrug resistance protein MdtA-like barrel-sandwich hybrid" evidence="6">
    <location>
        <begin position="69"/>
        <end position="207"/>
    </location>
</feature>
<dbReference type="InterPro" id="IPR058625">
    <property type="entry name" value="MdtA-like_BSH"/>
</dbReference>
<dbReference type="InterPro" id="IPR058634">
    <property type="entry name" value="AaeA-lik-b-barrel"/>
</dbReference>
<gene>
    <name evidence="8" type="ORF">FHW18_003049</name>
</gene>
<dbReference type="EMBL" id="JACBYR010000001">
    <property type="protein sequence ID" value="NYE83778.1"/>
    <property type="molecule type" value="Genomic_DNA"/>
</dbReference>
<keyword evidence="9" id="KW-1185">Reference proteome</keyword>
<evidence type="ECO:0000259" key="6">
    <source>
        <dbReference type="Pfam" id="PF25917"/>
    </source>
</evidence>
<evidence type="ECO:0000313" key="9">
    <source>
        <dbReference type="Proteomes" id="UP000542125"/>
    </source>
</evidence>
<evidence type="ECO:0000259" key="7">
    <source>
        <dbReference type="Pfam" id="PF25963"/>
    </source>
</evidence>
<comment type="caution">
    <text evidence="8">The sequence shown here is derived from an EMBL/GenBank/DDBJ whole genome shotgun (WGS) entry which is preliminary data.</text>
</comment>
<evidence type="ECO:0000256" key="2">
    <source>
        <dbReference type="ARBA" id="ARBA00022692"/>
    </source>
</evidence>
<dbReference type="AlphaFoldDB" id="A0A7Y9IVL6"/>
<evidence type="ECO:0000256" key="1">
    <source>
        <dbReference type="ARBA" id="ARBA00009477"/>
    </source>
</evidence>
<keyword evidence="2 5" id="KW-0812">Transmembrane</keyword>
<dbReference type="InterPro" id="IPR006143">
    <property type="entry name" value="RND_pump_MFP"/>
</dbReference>
<proteinExistence type="inferred from homology"/>
<sequence>MKRLAPAVRRFLRATTGATRRVFSHHAPRVGRVAVTAVVVIGAAFAGLRLWNHYEIDPWTRDGRVKASVVQIAPDVTGPVVEVAVHDNESVHAGQVLFRIDPTRFELALRQAQSAESQQRAVLAQAERESRRNNELRDLVSAEVREQGLARVEQARAALMQAVVNRDTAALNLQRTRVLSPVDGTVTNLDLRTGAYAAAGKAVLALVDRHSFYVEGYFEETKLPHIHLGDKVSVLLMGERHDVQGHVDSIASGIADRDRTTGNDLLPNVNPTFNWVRLAQRVPVRVSLDDIPASVRLVAGQTATVTVVN</sequence>
<organism evidence="8 9">
    <name type="scientific">Pigmentiphaga litoralis</name>
    <dbReference type="NCBI Taxonomy" id="516702"/>
    <lineage>
        <taxon>Bacteria</taxon>
        <taxon>Pseudomonadati</taxon>
        <taxon>Pseudomonadota</taxon>
        <taxon>Betaproteobacteria</taxon>
        <taxon>Burkholderiales</taxon>
        <taxon>Alcaligenaceae</taxon>
        <taxon>Pigmentiphaga</taxon>
    </lineage>
</organism>
<name>A0A7Y9IVL6_9BURK</name>
<reference evidence="8 9" key="1">
    <citation type="submission" date="2020-07" db="EMBL/GenBank/DDBJ databases">
        <title>Genomic Encyclopedia of Type Strains, Phase IV (KMG-V): Genome sequencing to study the core and pangenomes of soil and plant-associated prokaryotes.</title>
        <authorList>
            <person name="Whitman W."/>
        </authorList>
    </citation>
    <scope>NUCLEOTIDE SEQUENCE [LARGE SCALE GENOMIC DNA]</scope>
    <source>
        <strain evidence="8 9">SAS40</strain>
    </source>
</reference>
<dbReference type="Proteomes" id="UP000542125">
    <property type="component" value="Unassembled WGS sequence"/>
</dbReference>
<accession>A0A7Y9IVL6</accession>
<dbReference type="GO" id="GO:0016020">
    <property type="term" value="C:membrane"/>
    <property type="evidence" value="ECO:0007669"/>
    <property type="project" value="InterPro"/>
</dbReference>
<evidence type="ECO:0000256" key="5">
    <source>
        <dbReference type="SAM" id="Phobius"/>
    </source>
</evidence>
<dbReference type="SUPFAM" id="SSF111369">
    <property type="entry name" value="HlyD-like secretion proteins"/>
    <property type="match status" value="1"/>
</dbReference>